<dbReference type="PROSITE" id="PS50096">
    <property type="entry name" value="IQ"/>
    <property type="match status" value="1"/>
</dbReference>
<feature type="compositionally biased region" description="Low complexity" evidence="5">
    <location>
        <begin position="46"/>
        <end position="56"/>
    </location>
</feature>
<accession>A0A1S8BIV3</accession>
<dbReference type="PANTHER" id="PTHR31250:SF27">
    <property type="entry name" value="IQ DOMAIN-CONTAINING PROTEIN IQM5"/>
    <property type="match status" value="1"/>
</dbReference>
<evidence type="ECO:0008006" key="8">
    <source>
        <dbReference type="Google" id="ProtNLM"/>
    </source>
</evidence>
<protein>
    <recommendedName>
        <fullName evidence="8">Iq calmodulin-binding motif protein</fullName>
    </recommendedName>
</protein>
<feature type="region of interest" description="Disordered" evidence="5">
    <location>
        <begin position="331"/>
        <end position="365"/>
    </location>
</feature>
<feature type="region of interest" description="Disordered" evidence="5">
    <location>
        <begin position="571"/>
        <end position="604"/>
    </location>
</feature>
<dbReference type="STRING" id="420778.A0A1S8BIV3"/>
<organism evidence="6 7">
    <name type="scientific">Diplodia seriata</name>
    <dbReference type="NCBI Taxonomy" id="420778"/>
    <lineage>
        <taxon>Eukaryota</taxon>
        <taxon>Fungi</taxon>
        <taxon>Dikarya</taxon>
        <taxon>Ascomycota</taxon>
        <taxon>Pezizomycotina</taxon>
        <taxon>Dothideomycetes</taxon>
        <taxon>Dothideomycetes incertae sedis</taxon>
        <taxon>Botryosphaeriales</taxon>
        <taxon>Botryosphaeriaceae</taxon>
        <taxon>Diplodia</taxon>
    </lineage>
</organism>
<dbReference type="Proteomes" id="UP000190776">
    <property type="component" value="Unassembled WGS sequence"/>
</dbReference>
<dbReference type="AlphaFoldDB" id="A0A1S8BIV3"/>
<reference evidence="6 7" key="1">
    <citation type="submission" date="2017-01" db="EMBL/GenBank/DDBJ databases">
        <title>Draft genome sequence of Diplodia seriata F98.1, a fungal species involved in grapevine trunk diseases.</title>
        <authorList>
            <person name="Robert-Siegwald G."/>
            <person name="Vallet J."/>
            <person name="Abou-Mansour E."/>
            <person name="Xu J."/>
            <person name="Rey P."/>
            <person name="Bertsch C."/>
            <person name="Rego C."/>
            <person name="Larignon P."/>
            <person name="Fontaine F."/>
            <person name="Lebrun M.-H."/>
        </authorList>
    </citation>
    <scope>NUCLEOTIDE SEQUENCE [LARGE SCALE GENOMIC DNA]</scope>
    <source>
        <strain evidence="6 7">F98.1</strain>
    </source>
</reference>
<dbReference type="GO" id="GO:0005737">
    <property type="term" value="C:cytoplasm"/>
    <property type="evidence" value="ECO:0007669"/>
    <property type="project" value="UniProtKB-SubCell"/>
</dbReference>
<name>A0A1S8BIV3_9PEZI</name>
<feature type="compositionally biased region" description="Basic and acidic residues" evidence="5">
    <location>
        <begin position="506"/>
        <end position="556"/>
    </location>
</feature>
<dbReference type="GO" id="GO:0005634">
    <property type="term" value="C:nucleus"/>
    <property type="evidence" value="ECO:0007669"/>
    <property type="project" value="UniProtKB-SubCell"/>
</dbReference>
<evidence type="ECO:0000256" key="2">
    <source>
        <dbReference type="ARBA" id="ARBA00004496"/>
    </source>
</evidence>
<gene>
    <name evidence="6" type="ORF">BK809_0007475</name>
</gene>
<dbReference type="InterPro" id="IPR044159">
    <property type="entry name" value="IQM"/>
</dbReference>
<dbReference type="EMBL" id="MSZU01000076">
    <property type="protein sequence ID" value="OMP87389.1"/>
    <property type="molecule type" value="Genomic_DNA"/>
</dbReference>
<evidence type="ECO:0000256" key="5">
    <source>
        <dbReference type="SAM" id="MobiDB-lite"/>
    </source>
</evidence>
<keyword evidence="4" id="KW-0539">Nucleus</keyword>
<evidence type="ECO:0000313" key="6">
    <source>
        <dbReference type="EMBL" id="OMP87389.1"/>
    </source>
</evidence>
<keyword evidence="3" id="KW-0963">Cytoplasm</keyword>
<feature type="compositionally biased region" description="Basic and acidic residues" evidence="5">
    <location>
        <begin position="578"/>
        <end position="604"/>
    </location>
</feature>
<sequence length="604" mass="67604">MPQMGDASGSSGHNEERAAAQATGHAGLTAPDAKQAWGSDDRIAAARRPASHASAALQVPSQDEIQAIARRQDAKRAAMQATKSQDQRDEEEAVAAALIQRNYRGYKQRRELAGMGLDPSTRWVEAIKEARWRNATRPVPRNDRTSGDRDKLSPAARSRAASDAAKDNWRRIGEVARRAGGDDVERDHSDTDDAQLSPEERERRRALKAEAKRERDRTAKVMDLQYWLEMVDQKHRYGSNLRAYHAEWKKSGTHENFFFWLDYGEGKRFEVPTCSRERLEREQVRYLNREERQNYLVKIDSEGRLCWAKNGERITTSMEYKDSVNGIVHNDDGTPAFSRGSTSSSSSASSASSIMSTGSVDPEGEHYVNHDLETAKGIKKIKHVSAAAVLNHLLRRSVKPNSWIFVADTSFRLYVGIKQSGAFQHSSFLHGARISAAGLIKIKDGQLRRLSPLSGHYRPPTSNFRAFVHSLRDADVDMSRVSISRSYAILVGLEAYVKTRKKFKHGAEHASHGKEKVLHPEELAKKKELAKDKSKSAERERQILAEAGAKEDERKRSNSLRLRILRKLGIGATASAPKGERTKRSRGEVSSRDVESGIPPDGKR</sequence>
<evidence type="ECO:0000256" key="1">
    <source>
        <dbReference type="ARBA" id="ARBA00004123"/>
    </source>
</evidence>
<evidence type="ECO:0000313" key="7">
    <source>
        <dbReference type="Proteomes" id="UP000190776"/>
    </source>
</evidence>
<dbReference type="PANTHER" id="PTHR31250">
    <property type="entry name" value="IQ DOMAIN-CONTAINING PROTEIN IQM3"/>
    <property type="match status" value="1"/>
</dbReference>
<comment type="subcellular location">
    <subcellularLocation>
        <location evidence="2">Cytoplasm</location>
    </subcellularLocation>
    <subcellularLocation>
        <location evidence="1">Nucleus</location>
    </subcellularLocation>
</comment>
<proteinExistence type="predicted"/>
<feature type="compositionally biased region" description="Basic and acidic residues" evidence="5">
    <location>
        <begin position="198"/>
        <end position="211"/>
    </location>
</feature>
<feature type="compositionally biased region" description="Basic and acidic residues" evidence="5">
    <location>
        <begin position="164"/>
        <end position="191"/>
    </location>
</feature>
<feature type="compositionally biased region" description="Basic and acidic residues" evidence="5">
    <location>
        <begin position="140"/>
        <end position="152"/>
    </location>
</feature>
<dbReference type="OrthoDB" id="7344096at2759"/>
<dbReference type="InterPro" id="IPR000048">
    <property type="entry name" value="IQ_motif_EF-hand-BS"/>
</dbReference>
<feature type="region of interest" description="Disordered" evidence="5">
    <location>
        <begin position="506"/>
        <end position="558"/>
    </location>
</feature>
<feature type="region of interest" description="Disordered" evidence="5">
    <location>
        <begin position="134"/>
        <end position="211"/>
    </location>
</feature>
<evidence type="ECO:0000256" key="3">
    <source>
        <dbReference type="ARBA" id="ARBA00022490"/>
    </source>
</evidence>
<dbReference type="SMART" id="SM00015">
    <property type="entry name" value="IQ"/>
    <property type="match status" value="1"/>
</dbReference>
<feature type="region of interest" description="Disordered" evidence="5">
    <location>
        <begin position="1"/>
        <end position="92"/>
    </location>
</feature>
<feature type="compositionally biased region" description="Low complexity" evidence="5">
    <location>
        <begin position="338"/>
        <end position="359"/>
    </location>
</feature>
<comment type="caution">
    <text evidence="6">The sequence shown here is derived from an EMBL/GenBank/DDBJ whole genome shotgun (WGS) entry which is preliminary data.</text>
</comment>
<evidence type="ECO:0000256" key="4">
    <source>
        <dbReference type="ARBA" id="ARBA00023242"/>
    </source>
</evidence>